<feature type="compositionally biased region" description="Basic and acidic residues" evidence="1">
    <location>
        <begin position="1"/>
        <end position="20"/>
    </location>
</feature>
<comment type="caution">
    <text evidence="2">The sequence shown here is derived from an EMBL/GenBank/DDBJ whole genome shotgun (WGS) entry which is preliminary data.</text>
</comment>
<proteinExistence type="predicted"/>
<dbReference type="Proteomes" id="UP000004810">
    <property type="component" value="Unassembled WGS sequence"/>
</dbReference>
<organism evidence="2 3">
    <name type="scientific">Wuchereria bancrofti</name>
    <dbReference type="NCBI Taxonomy" id="6293"/>
    <lineage>
        <taxon>Eukaryota</taxon>
        <taxon>Metazoa</taxon>
        <taxon>Ecdysozoa</taxon>
        <taxon>Nematoda</taxon>
        <taxon>Chromadorea</taxon>
        <taxon>Rhabditida</taxon>
        <taxon>Spirurina</taxon>
        <taxon>Spiruromorpha</taxon>
        <taxon>Filarioidea</taxon>
        <taxon>Onchocercidae</taxon>
        <taxon>Wuchereria</taxon>
    </lineage>
</organism>
<name>J9EVZ0_WUCBA</name>
<feature type="region of interest" description="Disordered" evidence="1">
    <location>
        <begin position="1"/>
        <end position="22"/>
    </location>
</feature>
<reference evidence="3" key="1">
    <citation type="submission" date="2012-08" db="EMBL/GenBank/DDBJ databases">
        <title>The Genome Sequence of Wuchereria bancrofti.</title>
        <authorList>
            <person name="Nutman T.B."/>
            <person name="Fink D.L."/>
            <person name="Russ C."/>
            <person name="Young S."/>
            <person name="Zeng Q."/>
            <person name="Koehrsen M."/>
            <person name="Alvarado L."/>
            <person name="Berlin A."/>
            <person name="Chapman S.B."/>
            <person name="Chen Z."/>
            <person name="Freedman E."/>
            <person name="Gellesch M."/>
            <person name="Goldberg J."/>
            <person name="Griggs A."/>
            <person name="Gujja S."/>
            <person name="Heilman E.R."/>
            <person name="Heiman D."/>
            <person name="Hepburn T."/>
            <person name="Howarth C."/>
            <person name="Jen D."/>
            <person name="Larson L."/>
            <person name="Lewis B."/>
            <person name="Mehta T."/>
            <person name="Park D."/>
            <person name="Pearson M."/>
            <person name="Roberts A."/>
            <person name="Saif S."/>
            <person name="Shea T."/>
            <person name="Shenoy N."/>
            <person name="Sisk P."/>
            <person name="Stolte C."/>
            <person name="Sykes S."/>
            <person name="Walk T."/>
            <person name="White J."/>
            <person name="Yandava C."/>
            <person name="Haas B."/>
            <person name="Henn M.R."/>
            <person name="Nusbaum C."/>
            <person name="Birren B."/>
        </authorList>
    </citation>
    <scope>NUCLEOTIDE SEQUENCE [LARGE SCALE GENOMIC DNA]</scope>
    <source>
        <strain evidence="3">NA</strain>
    </source>
</reference>
<gene>
    <name evidence="2" type="ORF">WUBG_02326</name>
</gene>
<evidence type="ECO:0000313" key="2">
    <source>
        <dbReference type="EMBL" id="EJW86761.1"/>
    </source>
</evidence>
<protein>
    <submittedName>
        <fullName evidence="2">Uncharacterized protein</fullName>
    </submittedName>
</protein>
<dbReference type="EMBL" id="ADBV01000613">
    <property type="protein sequence ID" value="EJW86761.1"/>
    <property type="molecule type" value="Genomic_DNA"/>
</dbReference>
<sequence>MNNSRLKVEQFKKSGSHEDDWSVEASSQSSMLPHIAILLKDVSKCQTLLLFPPYKTFDVVLRIECCITEHYRLFNCHTNMYLETVNFAVSPHTGLQRHPARPRYFHRVFREM</sequence>
<evidence type="ECO:0000313" key="3">
    <source>
        <dbReference type="Proteomes" id="UP000004810"/>
    </source>
</evidence>
<dbReference type="AlphaFoldDB" id="J9EVZ0"/>
<evidence type="ECO:0000256" key="1">
    <source>
        <dbReference type="SAM" id="MobiDB-lite"/>
    </source>
</evidence>
<accession>J9EVZ0</accession>